<keyword evidence="1" id="KW-0175">Coiled coil</keyword>
<dbReference type="VEuPathDB" id="PlasmoDB:PGSY75_0005400B"/>
<evidence type="ECO:0000256" key="1">
    <source>
        <dbReference type="SAM" id="Coils"/>
    </source>
</evidence>
<evidence type="ECO:0000313" key="3">
    <source>
        <dbReference type="EMBL" id="KYN93624.1"/>
    </source>
</evidence>
<dbReference type="EMBL" id="LVLB01000074">
    <property type="protein sequence ID" value="KYN93624.1"/>
    <property type="molecule type" value="Genomic_DNA"/>
</dbReference>
<dbReference type="KEGG" id="pgab:PGSY75_0005400B"/>
<feature type="non-terminal residue" evidence="3">
    <location>
        <position position="821"/>
    </location>
</feature>
<dbReference type="VEuPathDB" id="PlasmoDB:PGABG01_0702700"/>
<accession>A0A151L3Z0</accession>
<feature type="region of interest" description="Disordered" evidence="2">
    <location>
        <begin position="59"/>
        <end position="84"/>
    </location>
</feature>
<dbReference type="AlphaFoldDB" id="A0A151L3Z0"/>
<comment type="caution">
    <text evidence="3">The sequence shown here is derived from an EMBL/GenBank/DDBJ whole genome shotgun (WGS) entry which is preliminary data.</text>
</comment>
<evidence type="ECO:0000256" key="2">
    <source>
        <dbReference type="SAM" id="MobiDB-lite"/>
    </source>
</evidence>
<sequence length="821" mass="98498">EEAHKNNDYQNKLLTLMNVDESIYSNDNNNFNQFETNKKSDNSHNLNELLKYAESLTEQNKNNQTNEHEKSEYDHPLNKTQNDNNISDINNIDEFLSNFIKNYMTNKNDDNTQTYSNDKKQQYKQNEQCDNYHREYFKNVEHLYSHIKQNIEEEKKNEIKKIDDNINSDKEKIKYNNLSSKYSCNMKENNMDPEQDQKENNKIYKLYNSYISSYSNDIHIIKDKQGEEPIDNLRKNKINDIKNDIQHIEDMSYNSINKYINDDISNLKYKKNTNVNSFNNINKNTKLIYTNKERNSHIKKPIDNIKNYYISVDNNTSSDLDNKCILYNNNNNKKDIHLQKKEICKLINKDDKNLFNKNINSDKNKNHSNNNVNRKNQIHQKKKTENLINNNPNLFHNQDEEESNKTRELNLDIIDDIKQKFSIHDHIQQHINYATNIDYNNVEEKKQNIYTNNKYVNEIKDLKINNICDNNTNRKKVETFCIHSNEIKKYINKNKYNDSISCDEDNKADHKNDNHYDLDEYEKPFGYNTQDMKRIEETNNIFYNNYSNDDHINYYHIDEKKKIKDILYDLKKYYLPSSQNKKELKSYNPTDTEFLEYINKYLDDNNNMYDINIYNEVICKNQKEENQINAHKDGDHDKSQNKYDNNKNDIEDNNNIFHHVLKNEKEKSTYLLPKFSDEHKTNSFNSHNIINNKTLKIYNNINMNNVRKNMNEIVLKKNEEHNIKSVTERIEEENQVVGKENFDDLNNMKNEQEDYKKNDNTYNNKIENMFEKDIDIKETLLTNKIRKNEDIIKKHIIGNSSPKKQTNSNNQHDIHIKKIEL</sequence>
<dbReference type="Proteomes" id="UP000076004">
    <property type="component" value="Unassembled WGS sequence"/>
</dbReference>
<dbReference type="GeneID" id="29773747"/>
<protein>
    <submittedName>
        <fullName evidence="3">Putative membrane protein</fullName>
    </submittedName>
</protein>
<feature type="compositionally biased region" description="Basic and acidic residues" evidence="2">
    <location>
        <begin position="66"/>
        <end position="77"/>
    </location>
</feature>
<dbReference type="RefSeq" id="XP_018639032.1">
    <property type="nucleotide sequence ID" value="XM_018783186.1"/>
</dbReference>
<feature type="coiled-coil region" evidence="1">
    <location>
        <begin position="716"/>
        <end position="765"/>
    </location>
</feature>
<name>A0A151L3Z0_9APIC</name>
<reference evidence="3 4" key="1">
    <citation type="journal article" date="2016" name="Nat. Commun.">
        <title>Genomes of cryptic chimpanzee Plasmodium species reveal key evolutionary events leading to human malaria.</title>
        <authorList>
            <person name="Sundararaman S.A."/>
            <person name="Plenderleith L.J."/>
            <person name="Liu W."/>
            <person name="Loy D.E."/>
            <person name="Learn G.H."/>
            <person name="Li Y."/>
            <person name="Shaw K.S."/>
            <person name="Ayouba A."/>
            <person name="Peeters M."/>
            <person name="Speede S."/>
            <person name="Shaw G.M."/>
            <person name="Bushman F.D."/>
            <person name="Brisson D."/>
            <person name="Rayner J.C."/>
            <person name="Sharp P.M."/>
            <person name="Hahn B.H."/>
        </authorList>
    </citation>
    <scope>NUCLEOTIDE SEQUENCE [LARGE SCALE GENOMIC DNA]</scope>
    <source>
        <strain evidence="3 4">SY75</strain>
    </source>
</reference>
<gene>
    <name evidence="3" type="ORF">PGSY75_0005400B</name>
</gene>
<evidence type="ECO:0000313" key="4">
    <source>
        <dbReference type="Proteomes" id="UP000076004"/>
    </source>
</evidence>
<organism evidence="3 4">
    <name type="scientific">Plasmodium gaboni</name>
    <dbReference type="NCBI Taxonomy" id="647221"/>
    <lineage>
        <taxon>Eukaryota</taxon>
        <taxon>Sar</taxon>
        <taxon>Alveolata</taxon>
        <taxon>Apicomplexa</taxon>
        <taxon>Aconoidasida</taxon>
        <taxon>Haemosporida</taxon>
        <taxon>Plasmodiidae</taxon>
        <taxon>Plasmodium</taxon>
        <taxon>Plasmodium (Laverania)</taxon>
    </lineage>
</organism>
<feature type="non-terminal residue" evidence="3">
    <location>
        <position position="1"/>
    </location>
</feature>
<proteinExistence type="predicted"/>